<dbReference type="InterPro" id="IPR031259">
    <property type="entry name" value="ILBP"/>
</dbReference>
<dbReference type="PRINTS" id="PR00178">
    <property type="entry name" value="FATTYACIDBP"/>
</dbReference>
<keyword evidence="3 6" id="KW-0813">Transport</keyword>
<organism evidence="8">
    <name type="scientific">Xenopus tropicalis</name>
    <name type="common">Western clawed frog</name>
    <name type="synonym">Silurana tropicalis</name>
    <dbReference type="NCBI Taxonomy" id="8364"/>
    <lineage>
        <taxon>Eukaryota</taxon>
        <taxon>Metazoa</taxon>
        <taxon>Chordata</taxon>
        <taxon>Craniata</taxon>
        <taxon>Vertebrata</taxon>
        <taxon>Euteleostomi</taxon>
        <taxon>Amphibia</taxon>
        <taxon>Batrachia</taxon>
        <taxon>Anura</taxon>
        <taxon>Pipoidea</taxon>
        <taxon>Pipidae</taxon>
        <taxon>Xenopodinae</taxon>
        <taxon>Xenopus</taxon>
        <taxon>Silurana</taxon>
    </lineage>
</organism>
<dbReference type="Pfam" id="PF14651">
    <property type="entry name" value="Lipocalin_7"/>
    <property type="match status" value="1"/>
</dbReference>
<dbReference type="AlphaFoldDB" id="A0A6I8SVN0"/>
<evidence type="ECO:0000256" key="5">
    <source>
        <dbReference type="ARBA" id="ARBA00023121"/>
    </source>
</evidence>
<dbReference type="InterPro" id="IPR012674">
    <property type="entry name" value="Calycin"/>
</dbReference>
<dbReference type="GO" id="GO:0015908">
    <property type="term" value="P:fatty acid transport"/>
    <property type="evidence" value="ECO:0007669"/>
    <property type="project" value="UniProtKB-UniRule"/>
</dbReference>
<dbReference type="Bgee" id="ENSXETG00000001938">
    <property type="expression patterns" value="Expressed in mesonephros and 5 other cell types or tissues"/>
</dbReference>
<accession>A0A6I8SVN0</accession>
<evidence type="ECO:0000256" key="3">
    <source>
        <dbReference type="ARBA" id="ARBA00022448"/>
    </source>
</evidence>
<dbReference type="PANTHER" id="PTHR11955">
    <property type="entry name" value="FATTY ACID BINDING PROTEIN"/>
    <property type="match status" value="1"/>
</dbReference>
<evidence type="ECO:0000256" key="4">
    <source>
        <dbReference type="ARBA" id="ARBA00022490"/>
    </source>
</evidence>
<evidence type="ECO:0000256" key="1">
    <source>
        <dbReference type="ARBA" id="ARBA00004496"/>
    </source>
</evidence>
<comment type="function">
    <text evidence="6">Binds free fatty acids and their coenzyme A derivatives, bilirubin, and some other small molecules in the cytoplasm. Involved in intracellular lipid transport.</text>
</comment>
<dbReference type="FunCoup" id="A0A6I8SVN0">
    <property type="interactions" value="487"/>
</dbReference>
<reference evidence="8" key="2">
    <citation type="submission" date="2020-05" db="UniProtKB">
        <authorList>
            <consortium name="Ensembl"/>
        </authorList>
    </citation>
    <scope>IDENTIFICATION</scope>
</reference>
<evidence type="ECO:0000259" key="7">
    <source>
        <dbReference type="PROSITE" id="PS00214"/>
    </source>
</evidence>
<dbReference type="InParanoid" id="A0A6I8SVN0"/>
<dbReference type="Ensembl" id="ENSXETT00000092335">
    <property type="protein sequence ID" value="ENSXETP00000096491"/>
    <property type="gene ID" value="ENSXETG00000001938"/>
</dbReference>
<comment type="subcellular location">
    <subcellularLocation>
        <location evidence="1 6">Cytoplasm</location>
    </subcellularLocation>
</comment>
<reference evidence="8" key="1">
    <citation type="journal article" date="2010" name="Science">
        <title>The genome of the Western clawed frog Xenopus tropicalis.</title>
        <authorList>
            <person name="Hellsten U."/>
            <person name="Harland R.M."/>
            <person name="Gilchrist M.J."/>
            <person name="Hendrix D."/>
            <person name="Jurka J."/>
            <person name="Kapitonov V."/>
            <person name="Ovcharenko I."/>
            <person name="Putnam N.H."/>
            <person name="Shu S."/>
            <person name="Taher L."/>
            <person name="Blitz I.L."/>
            <person name="Blumberg B."/>
            <person name="Dichmann D.S."/>
            <person name="Dubchak I."/>
            <person name="Amaya E."/>
            <person name="Detter J.C."/>
            <person name="Fletcher R."/>
            <person name="Gerhard D.S."/>
            <person name="Goodstein D."/>
            <person name="Graves T."/>
            <person name="Grigoriev I.V."/>
            <person name="Grimwood J."/>
            <person name="Kawashima T."/>
            <person name="Lindquist E."/>
            <person name="Lucas S.M."/>
            <person name="Mead P.E."/>
            <person name="Mitros T."/>
            <person name="Ogino H."/>
            <person name="Ohta Y."/>
            <person name="Poliakov A.V."/>
            <person name="Pollet N."/>
            <person name="Robert J."/>
            <person name="Salamov A."/>
            <person name="Sater A.K."/>
            <person name="Schmutz J."/>
            <person name="Terry A."/>
            <person name="Vize P.D."/>
            <person name="Warren W.C."/>
            <person name="Wells D."/>
            <person name="Wills A."/>
            <person name="Wilson R.K."/>
            <person name="Zimmerman L.B."/>
            <person name="Zorn A.M."/>
            <person name="Grainger R."/>
            <person name="Grammer T."/>
            <person name="Khokha M.K."/>
            <person name="Richardson P.M."/>
            <person name="Rokhsar D.S."/>
        </authorList>
    </citation>
    <scope>NUCLEOTIDE SEQUENCE [LARGE SCALE GENOMIC DNA]</scope>
    <source>
        <strain evidence="8">Nigerian</strain>
    </source>
</reference>
<dbReference type="InterPro" id="IPR000463">
    <property type="entry name" value="Fatty_acid-bd"/>
</dbReference>
<dbReference type="GO" id="GO:0005737">
    <property type="term" value="C:cytoplasm"/>
    <property type="evidence" value="ECO:0007669"/>
    <property type="project" value="UniProtKB-SubCell"/>
</dbReference>
<evidence type="ECO:0000256" key="2">
    <source>
        <dbReference type="ARBA" id="ARBA00008390"/>
    </source>
</evidence>
<dbReference type="FunFam" id="2.40.128.20:FF:000006">
    <property type="entry name" value="Fatty acid-binding protein, liver"/>
    <property type="match status" value="1"/>
</dbReference>
<dbReference type="CDD" id="cd19444">
    <property type="entry name" value="FABP1"/>
    <property type="match status" value="1"/>
</dbReference>
<gene>
    <name evidence="8" type="primary">fabp1</name>
</gene>
<dbReference type="GO" id="GO:0005504">
    <property type="term" value="F:fatty acid binding"/>
    <property type="evidence" value="ECO:0007669"/>
    <property type="project" value="UniProtKB-UniRule"/>
</dbReference>
<dbReference type="Xenbase" id="XB-GENE-481608">
    <property type="gene designation" value="fabp1"/>
</dbReference>
<sequence length="177" mass="19461">MQCRAKPTGRPRQPVCVHKRAHTVPAPWVTGLPGPLQWGKGPGTRANTSTMAFAGKYELVHQENFETFMKAIGLSDELIQKGKDVKSVTEIQQNGKHFIVTVTTGSKVLRNEFTIGEEAELETPTGEKVKSVVKLEGDNKLVVQLKAITSTTELSGDTITHVLTLNNLVFKRVSKRV</sequence>
<comment type="domain">
    <text evidence="6">Forms a beta-barrel structure that accommodates hydrophobic ligands in its interior.</text>
</comment>
<proteinExistence type="inferred from homology"/>
<dbReference type="GeneTree" id="ENSGT00940000155135"/>
<dbReference type="Gene3D" id="2.40.128.20">
    <property type="match status" value="1"/>
</dbReference>
<feature type="domain" description="Cytosolic fatty-acid binding proteins" evidence="7">
    <location>
        <begin position="55"/>
        <end position="72"/>
    </location>
</feature>
<comment type="similarity">
    <text evidence="2 6">Belongs to the calycin superfamily. Fatty-acid binding protein (FABP) family.</text>
</comment>
<dbReference type="SUPFAM" id="SSF50814">
    <property type="entry name" value="Lipocalins"/>
    <property type="match status" value="1"/>
</dbReference>
<dbReference type="PROSITE" id="PS00214">
    <property type="entry name" value="FABP"/>
    <property type="match status" value="1"/>
</dbReference>
<evidence type="ECO:0000313" key="8">
    <source>
        <dbReference type="Ensembl" id="ENSXETP00000096491"/>
    </source>
</evidence>
<name>A0A6I8SVN0_XENTR</name>
<keyword evidence="4 6" id="KW-0963">Cytoplasm</keyword>
<protein>
    <recommendedName>
        <fullName evidence="6">Fatty acid-binding protein, liver</fullName>
        <shortName evidence="6">L-FABP</shortName>
    </recommendedName>
    <alternativeName>
        <fullName evidence="6">Liver-type fatty acid-binding protein</fullName>
    </alternativeName>
</protein>
<keyword evidence="5 6" id="KW-0446">Lipid-binding</keyword>
<evidence type="ECO:0000256" key="6">
    <source>
        <dbReference type="RuleBase" id="RU369022"/>
    </source>
</evidence>